<dbReference type="InterPro" id="IPR050560">
    <property type="entry name" value="MYB_TF"/>
</dbReference>
<dbReference type="Gramene" id="ONIVA07G09950.1">
    <property type="protein sequence ID" value="ONIVA07G09950.1"/>
    <property type="gene ID" value="ONIVA07G09950"/>
</dbReference>
<dbReference type="Pfam" id="PF00249">
    <property type="entry name" value="Myb_DNA-binding"/>
    <property type="match status" value="1"/>
</dbReference>
<protein>
    <recommendedName>
        <fullName evidence="6">Myb-like domain-containing protein</fullName>
    </recommendedName>
</protein>
<reference evidence="4" key="1">
    <citation type="submission" date="2015-04" db="UniProtKB">
        <authorList>
            <consortium name="EnsemblPlants"/>
        </authorList>
    </citation>
    <scope>IDENTIFICATION</scope>
    <source>
        <strain evidence="4">SL10</strain>
    </source>
</reference>
<dbReference type="AlphaFoldDB" id="A0A0E0HZM0"/>
<feature type="domain" description="Myb-like" evidence="2">
    <location>
        <begin position="18"/>
        <end position="68"/>
    </location>
</feature>
<evidence type="ECO:0000256" key="1">
    <source>
        <dbReference type="ARBA" id="ARBA00023125"/>
    </source>
</evidence>
<keyword evidence="5" id="KW-1185">Reference proteome</keyword>
<dbReference type="InterPro" id="IPR009057">
    <property type="entry name" value="Homeodomain-like_sf"/>
</dbReference>
<evidence type="ECO:0000313" key="4">
    <source>
        <dbReference type="EnsemblPlants" id="ONIVA07G09950.1"/>
    </source>
</evidence>
<dbReference type="CDD" id="cd00167">
    <property type="entry name" value="SANT"/>
    <property type="match status" value="1"/>
</dbReference>
<feature type="domain" description="HTH myb-type" evidence="3">
    <location>
        <begin position="1"/>
        <end position="21"/>
    </location>
</feature>
<accession>A0A0E0HZM0</accession>
<organism evidence="4">
    <name type="scientific">Oryza nivara</name>
    <name type="common">Indian wild rice</name>
    <name type="synonym">Oryza sativa f. spontanea</name>
    <dbReference type="NCBI Taxonomy" id="4536"/>
    <lineage>
        <taxon>Eukaryota</taxon>
        <taxon>Viridiplantae</taxon>
        <taxon>Streptophyta</taxon>
        <taxon>Embryophyta</taxon>
        <taxon>Tracheophyta</taxon>
        <taxon>Spermatophyta</taxon>
        <taxon>Magnoliopsida</taxon>
        <taxon>Liliopsida</taxon>
        <taxon>Poales</taxon>
        <taxon>Poaceae</taxon>
        <taxon>BOP clade</taxon>
        <taxon>Oryzoideae</taxon>
        <taxon>Oryzeae</taxon>
        <taxon>Oryzinae</taxon>
        <taxon>Oryza</taxon>
    </lineage>
</organism>
<evidence type="ECO:0000259" key="2">
    <source>
        <dbReference type="PROSITE" id="PS50090"/>
    </source>
</evidence>
<evidence type="ECO:0000313" key="5">
    <source>
        <dbReference type="Proteomes" id="UP000006591"/>
    </source>
</evidence>
<evidence type="ECO:0008006" key="6">
    <source>
        <dbReference type="Google" id="ProtNLM"/>
    </source>
</evidence>
<dbReference type="PANTHER" id="PTHR45614">
    <property type="entry name" value="MYB PROTEIN-RELATED"/>
    <property type="match status" value="1"/>
</dbReference>
<keyword evidence="1" id="KW-0238">DNA-binding</keyword>
<dbReference type="eggNOG" id="KOG0048">
    <property type="taxonomic scope" value="Eukaryota"/>
</dbReference>
<reference evidence="4" key="2">
    <citation type="submission" date="2018-04" db="EMBL/GenBank/DDBJ databases">
        <title>OnivRS2 (Oryza nivara Reference Sequence Version 2).</title>
        <authorList>
            <person name="Zhang J."/>
            <person name="Kudrna D."/>
            <person name="Lee S."/>
            <person name="Talag J."/>
            <person name="Rajasekar S."/>
            <person name="Welchert J."/>
            <person name="Hsing Y.-I."/>
            <person name="Wing R.A."/>
        </authorList>
    </citation>
    <scope>NUCLEOTIDE SEQUENCE [LARGE SCALE GENOMIC DNA]</scope>
    <source>
        <strain evidence="4">SL10</strain>
    </source>
</reference>
<dbReference type="PROSITE" id="PS50090">
    <property type="entry name" value="MYB_LIKE"/>
    <property type="match status" value="1"/>
</dbReference>
<dbReference type="GO" id="GO:0005634">
    <property type="term" value="C:nucleus"/>
    <property type="evidence" value="ECO:0007669"/>
    <property type="project" value="TreeGrafter"/>
</dbReference>
<dbReference type="OMA" id="WIPWPAA"/>
<dbReference type="GO" id="GO:0000981">
    <property type="term" value="F:DNA-binding transcription factor activity, RNA polymerase II-specific"/>
    <property type="evidence" value="ECO:0007669"/>
    <property type="project" value="TreeGrafter"/>
</dbReference>
<dbReference type="SMART" id="SM00717">
    <property type="entry name" value="SANT"/>
    <property type="match status" value="1"/>
</dbReference>
<dbReference type="STRING" id="4536.A0A0E0HZM0"/>
<dbReference type="PANTHER" id="PTHR45614:SF298">
    <property type="entry name" value="OS10G0350400 PROTEIN"/>
    <property type="match status" value="1"/>
</dbReference>
<sequence>MPRRSARSCRDSWRHHLARDVYHRPFTARDDDELLRLHYRLGDRWKEIGRAVYGRTSRVMKHRWRELRRGGFLAAAARKEQAIDMVESEVEESADQSLPAPELQPPLSRTLLPRALVIAALPMSTRWIPWPAASR</sequence>
<dbReference type="PROSITE" id="PS51294">
    <property type="entry name" value="HTH_MYB"/>
    <property type="match status" value="1"/>
</dbReference>
<dbReference type="EnsemblPlants" id="ONIVA07G09950.1">
    <property type="protein sequence ID" value="ONIVA07G09950.1"/>
    <property type="gene ID" value="ONIVA07G09950"/>
</dbReference>
<dbReference type="Proteomes" id="UP000006591">
    <property type="component" value="Chromosome 7"/>
</dbReference>
<name>A0A0E0HZM0_ORYNI</name>
<dbReference type="GO" id="GO:0000978">
    <property type="term" value="F:RNA polymerase II cis-regulatory region sequence-specific DNA binding"/>
    <property type="evidence" value="ECO:0007669"/>
    <property type="project" value="TreeGrafter"/>
</dbReference>
<proteinExistence type="predicted"/>
<dbReference type="HOGENOM" id="CLU_125797_0_0_1"/>
<dbReference type="SUPFAM" id="SSF46689">
    <property type="entry name" value="Homeodomain-like"/>
    <property type="match status" value="1"/>
</dbReference>
<dbReference type="Gene3D" id="1.10.10.60">
    <property type="entry name" value="Homeodomain-like"/>
    <property type="match status" value="1"/>
</dbReference>
<evidence type="ECO:0000259" key="3">
    <source>
        <dbReference type="PROSITE" id="PS51294"/>
    </source>
</evidence>
<dbReference type="InterPro" id="IPR001005">
    <property type="entry name" value="SANT/Myb"/>
</dbReference>
<dbReference type="InterPro" id="IPR017930">
    <property type="entry name" value="Myb_dom"/>
</dbReference>